<dbReference type="Pfam" id="PF01078">
    <property type="entry name" value="Mg_chelatase"/>
    <property type="match status" value="1"/>
</dbReference>
<dbReference type="InterPro" id="IPR014721">
    <property type="entry name" value="Ribsml_uS5_D2-typ_fold_subgr"/>
</dbReference>
<gene>
    <name evidence="5" type="ORF">PIG85_04615</name>
</gene>
<dbReference type="NCBIfam" id="TIGR00368">
    <property type="entry name" value="YifB family Mg chelatase-like AAA ATPase"/>
    <property type="match status" value="1"/>
</dbReference>
<dbReference type="PANTHER" id="PTHR32039">
    <property type="entry name" value="MAGNESIUM-CHELATASE SUBUNIT CHLI"/>
    <property type="match status" value="1"/>
</dbReference>
<dbReference type="SMART" id="SM00382">
    <property type="entry name" value="AAA"/>
    <property type="match status" value="1"/>
</dbReference>
<dbReference type="Gene3D" id="3.40.50.300">
    <property type="entry name" value="P-loop containing nucleotide triphosphate hydrolases"/>
    <property type="match status" value="1"/>
</dbReference>
<sequence>MSNYTHTWSVVVLGATGHVVRVEAKRARSLPGFTVIGLPDSALREASHRVGAAISSGALPFPSGHLTVNLAPASLKKAGTGFDLAIAVAAIATASAKCRNIARECVYLGECGLDGTIHPVTGVLPGVIAAVEQGKPRVVVPIQNLEEASLVPGARPIGVRNFGDLANHLGIEPAREVVYPDSEPLAMPAKTSLDAIDMAEVYGQFEGRLALEVAAAGGHNIFFLGTPGSGKTMLAKRLPTIMPPLSEKEAIETTAIHSVAGTLDPSEGLIYAPPFIAPHHNASMAAMIGGGSGLARPGAISLAHNGVLFLDEAPEFAPSVLDALRQPIESGSLTIHRSLGAVTLPAKFQLIMAANPCPCGYAGDTSGRCVCTPYQRRRYLTRLSGPLLDRMDIHVDMAPPKPGTLAGPAPESSASIRPRIEAARQVQRERSGCLNAFLKGPVLRKFVSAKQNLKLDELVEQSVITMRGKDRILRVARTLADLAGRDNLEADDIAKAFILRTRNGGQNG</sequence>
<dbReference type="AlphaFoldDB" id="A0AB38XRG5"/>
<dbReference type="EMBL" id="CP116394">
    <property type="protein sequence ID" value="WCE46935.1"/>
    <property type="molecule type" value="Genomic_DNA"/>
</dbReference>
<name>A0AB38XRG5_9ACTO</name>
<dbReference type="InterPro" id="IPR003593">
    <property type="entry name" value="AAA+_ATPase"/>
</dbReference>
<dbReference type="InterPro" id="IPR004482">
    <property type="entry name" value="Mg_chelat-rel"/>
</dbReference>
<protein>
    <submittedName>
        <fullName evidence="5">YifB family Mg chelatase-like AAA ATPase</fullName>
    </submittedName>
</protein>
<dbReference type="InterPro" id="IPR000523">
    <property type="entry name" value="Mg_chelatse_chII-like_cat_dom"/>
</dbReference>
<evidence type="ECO:0000256" key="1">
    <source>
        <dbReference type="ARBA" id="ARBA00006354"/>
    </source>
</evidence>
<reference evidence="5" key="1">
    <citation type="submission" date="2023-01" db="EMBL/GenBank/DDBJ databases">
        <title>Comparative Genomic Analysis of the Clinically-Derived Winkia Strain NY0527 Provides Evidence into the Taxonomic Reassignment of Winkia neuii and Characterizes Their Virulence Traits.</title>
        <authorList>
            <person name="Cai X."/>
            <person name="Peng Y."/>
            <person name="Li M."/>
            <person name="Qiu Y."/>
            <person name="Wang Y."/>
            <person name="Xu L."/>
            <person name="Hou Q."/>
        </authorList>
    </citation>
    <scope>NUCLEOTIDE SEQUENCE</scope>
    <source>
        <strain evidence="5">NY0527</strain>
    </source>
</reference>
<dbReference type="SUPFAM" id="SSF54211">
    <property type="entry name" value="Ribosomal protein S5 domain 2-like"/>
    <property type="match status" value="1"/>
</dbReference>
<dbReference type="RefSeq" id="WP_048707024.1">
    <property type="nucleotide sequence ID" value="NZ_CP116394.1"/>
</dbReference>
<evidence type="ECO:0000313" key="6">
    <source>
        <dbReference type="Proteomes" id="UP001211044"/>
    </source>
</evidence>
<proteinExistence type="inferred from homology"/>
<keyword evidence="3" id="KW-0067">ATP-binding</keyword>
<comment type="similarity">
    <text evidence="1">Belongs to the Mg-chelatase subunits D/I family. ComM subfamily.</text>
</comment>
<dbReference type="InterPro" id="IPR027417">
    <property type="entry name" value="P-loop_NTPase"/>
</dbReference>
<accession>A0AB38XRG5</accession>
<dbReference type="Pfam" id="PF13335">
    <property type="entry name" value="Mg_chelatase_C"/>
    <property type="match status" value="1"/>
</dbReference>
<dbReference type="Gene3D" id="3.30.230.10">
    <property type="match status" value="1"/>
</dbReference>
<dbReference type="KEGG" id="wne:PIG85_04615"/>
<evidence type="ECO:0000259" key="4">
    <source>
        <dbReference type="SMART" id="SM00382"/>
    </source>
</evidence>
<dbReference type="PANTHER" id="PTHR32039:SF7">
    <property type="entry name" value="COMPETENCE PROTEIN COMM"/>
    <property type="match status" value="1"/>
</dbReference>
<dbReference type="InterPro" id="IPR020568">
    <property type="entry name" value="Ribosomal_Su5_D2-typ_SF"/>
</dbReference>
<dbReference type="PRINTS" id="PR01657">
    <property type="entry name" value="MCMFAMILY"/>
</dbReference>
<organism evidence="5 6">
    <name type="scientific">Winkia neuii subsp. anitrata</name>
    <dbReference type="NCBI Taxonomy" id="29318"/>
    <lineage>
        <taxon>Bacteria</taxon>
        <taxon>Bacillati</taxon>
        <taxon>Actinomycetota</taxon>
        <taxon>Actinomycetes</taxon>
        <taxon>Actinomycetales</taxon>
        <taxon>Actinomycetaceae</taxon>
        <taxon>Winkia</taxon>
    </lineage>
</organism>
<evidence type="ECO:0000313" key="5">
    <source>
        <dbReference type="EMBL" id="WCE46935.1"/>
    </source>
</evidence>
<dbReference type="InterPro" id="IPR001208">
    <property type="entry name" value="MCM_dom"/>
</dbReference>
<evidence type="ECO:0000256" key="3">
    <source>
        <dbReference type="ARBA" id="ARBA00022840"/>
    </source>
</evidence>
<dbReference type="Proteomes" id="UP001211044">
    <property type="component" value="Chromosome"/>
</dbReference>
<dbReference type="GO" id="GO:0005524">
    <property type="term" value="F:ATP binding"/>
    <property type="evidence" value="ECO:0007669"/>
    <property type="project" value="UniProtKB-KW"/>
</dbReference>
<dbReference type="CDD" id="cd00009">
    <property type="entry name" value="AAA"/>
    <property type="match status" value="1"/>
</dbReference>
<dbReference type="Pfam" id="PF13541">
    <property type="entry name" value="ChlI"/>
    <property type="match status" value="1"/>
</dbReference>
<dbReference type="InterPro" id="IPR045006">
    <property type="entry name" value="CHLI-like"/>
</dbReference>
<dbReference type="SUPFAM" id="SSF52540">
    <property type="entry name" value="P-loop containing nucleoside triphosphate hydrolases"/>
    <property type="match status" value="1"/>
</dbReference>
<feature type="domain" description="AAA+ ATPase" evidence="4">
    <location>
        <begin position="217"/>
        <end position="401"/>
    </location>
</feature>
<keyword evidence="2" id="KW-0547">Nucleotide-binding</keyword>
<evidence type="ECO:0000256" key="2">
    <source>
        <dbReference type="ARBA" id="ARBA00022741"/>
    </source>
</evidence>
<dbReference type="GO" id="GO:0003677">
    <property type="term" value="F:DNA binding"/>
    <property type="evidence" value="ECO:0007669"/>
    <property type="project" value="InterPro"/>
</dbReference>
<dbReference type="InterPro" id="IPR025158">
    <property type="entry name" value="Mg_chelat-rel_C"/>
</dbReference>